<keyword evidence="1" id="KW-0479">Metal-binding</keyword>
<accession>A0A368UE90</accession>
<comment type="caution">
    <text evidence="3">The sequence shown here is derived from an EMBL/GenBank/DDBJ whole genome shotgun (WGS) entry which is preliminary data.</text>
</comment>
<organism evidence="3 4">
    <name type="scientific">Streptococcus gallolyticus</name>
    <dbReference type="NCBI Taxonomy" id="315405"/>
    <lineage>
        <taxon>Bacteria</taxon>
        <taxon>Bacillati</taxon>
        <taxon>Bacillota</taxon>
        <taxon>Bacilli</taxon>
        <taxon>Lactobacillales</taxon>
        <taxon>Streptococcaceae</taxon>
        <taxon>Streptococcus</taxon>
    </lineage>
</organism>
<dbReference type="InterPro" id="IPR025410">
    <property type="entry name" value="Lant_dehyd"/>
</dbReference>
<dbReference type="Proteomes" id="UP000253215">
    <property type="component" value="Unassembled WGS sequence"/>
</dbReference>
<dbReference type="InterPro" id="IPR017146">
    <property type="entry name" value="Lanti_2_LanM"/>
</dbReference>
<evidence type="ECO:0000313" key="4">
    <source>
        <dbReference type="Proteomes" id="UP000253215"/>
    </source>
</evidence>
<evidence type="ECO:0000313" key="3">
    <source>
        <dbReference type="EMBL" id="RCW17265.1"/>
    </source>
</evidence>
<dbReference type="EMBL" id="NETH01000013">
    <property type="protein sequence ID" value="RCW17265.1"/>
    <property type="molecule type" value="Genomic_DNA"/>
</dbReference>
<dbReference type="SUPFAM" id="SSF158745">
    <property type="entry name" value="LanC-like"/>
    <property type="match status" value="1"/>
</dbReference>
<dbReference type="Gene3D" id="1.50.10.20">
    <property type="match status" value="1"/>
</dbReference>
<evidence type="ECO:0000256" key="1">
    <source>
        <dbReference type="PIRSR" id="PIRSR607822-1"/>
    </source>
</evidence>
<feature type="binding site" evidence="1">
    <location>
        <position position="841"/>
    </location>
    <ligand>
        <name>Zn(2+)</name>
        <dbReference type="ChEBI" id="CHEBI:29105"/>
    </ligand>
</feature>
<feature type="binding site" evidence="1">
    <location>
        <position position="842"/>
    </location>
    <ligand>
        <name>Zn(2+)</name>
        <dbReference type="ChEBI" id="CHEBI:29105"/>
    </ligand>
</feature>
<keyword evidence="1" id="KW-0862">Zinc</keyword>
<protein>
    <submittedName>
        <fullName evidence="3">Type 2 lantipeptide synthetase LanM</fullName>
    </submittedName>
</protein>
<dbReference type="PIRSF" id="PIRSF037228">
    <property type="entry name" value="Lant_mod_RumM"/>
    <property type="match status" value="1"/>
</dbReference>
<dbReference type="Pfam" id="PF05147">
    <property type="entry name" value="LANC_like"/>
    <property type="match status" value="1"/>
</dbReference>
<dbReference type="GO" id="GO:0005886">
    <property type="term" value="C:plasma membrane"/>
    <property type="evidence" value="ECO:0007669"/>
    <property type="project" value="TreeGrafter"/>
</dbReference>
<evidence type="ECO:0000259" key="2">
    <source>
        <dbReference type="Pfam" id="PF13575"/>
    </source>
</evidence>
<dbReference type="GO" id="GO:0031179">
    <property type="term" value="P:peptide modification"/>
    <property type="evidence" value="ECO:0007669"/>
    <property type="project" value="InterPro"/>
</dbReference>
<dbReference type="Pfam" id="PF13575">
    <property type="entry name" value="DUF4135"/>
    <property type="match status" value="1"/>
</dbReference>
<dbReference type="CDD" id="cd04792">
    <property type="entry name" value="LanM-like"/>
    <property type="match status" value="1"/>
</dbReference>
<dbReference type="PRINTS" id="PR01950">
    <property type="entry name" value="LANCSUPER"/>
</dbReference>
<dbReference type="AlphaFoldDB" id="A0A368UE90"/>
<sequence>MRQNQLYEQFDKFPLLIIEQKFNYKSLENLNNKKVLEKIILDYYRPTLIYLINEKRVNGELKGDTPEERYDYFNQELCGNGEIFKEIEVRFPEINDRIEMRVKKYLDLHKLVKSVFVKDFHFLCDNNFLDSDEFTPDLDNLEIEVTGDIHDGMGVCIITYNNQKIIYKRKSSMPSRFLHKIDLMVSRFFNKEIRFIPNILDRDGYFWEQYINNQKLNNANEAKEYYTNMGFLLFYAYIFNISDLHFENIISSGASPILVDVETLFSTSPFEIIADNLATKEITQRSRSSVLSSGLLPISEAEKIFGGDLSGILGGTLVNEFKTVINNNRDDIRIEKVVQATHHQSHLPFFEHLGQKEYLVATNYVNDIIEGFKLMSNFFLNHKEEILEVYQQYSNLRTRILFRNTHEYDLVSQLLISPVYSQKQDLLFEKMSEKLSHYDSSKLCESEVRQLLSMDIPSFYIEANSTIVTDGHSDVWKIRKTPLYSVTEKLNKLTEDKVSEQVELIRFSLQADSDSESTEMQELYRKYDDFRNEENIFIAALNNLVDEILTKMYLDPDDESINWMTLKVNDHNNFELVPMDNSIYDGISGIALSLIECYSLLDENRKRKVYRCLCYLFKTLVNVYSNVLDMTYYVGKLGILSTLVRISQITKQEIPQKILNNKVTLIKQALSNTPADFLTGFSSSILACEDDEYSEEFLQAMIKRFKELKQDGSNNNYIYWGKEESNNVSLAHGNAGIEISLLYLAGKLNSIDAKKMYEDAKKFDDKQKLDQGWVDKRFSGSNTQWCHGATGVLISRLAQLKLNQEFNILSIQEESLLVDDIQHAIRQILSIGFDMNNFTLCHGVSGNLLALTYYNNLYGGENSSELEEIINSEYRKMLSFGTKHGWMCSFNTNFDSYGLMTGLAGIVYSVAKYLKSDSSLEILTPVF</sequence>
<dbReference type="InterPro" id="IPR007822">
    <property type="entry name" value="LANC-like"/>
</dbReference>
<reference evidence="3 4" key="1">
    <citation type="journal article" date="2018" name="Sci. Rep.">
        <title>Network-guided genomic and metagenomic analysis of the faecal microbiota of the critically endangered kakapo.</title>
        <authorList>
            <person name="Waite D.W."/>
            <person name="Dsouza M."/>
            <person name="Sekiguchi Y."/>
            <person name="Hugenholtz P."/>
            <person name="Taylor M.W."/>
        </authorList>
    </citation>
    <scope>NUCLEOTIDE SEQUENCE [LARGE SCALE GENOMIC DNA]</scope>
    <source>
        <strain evidence="3 4">BI02</strain>
    </source>
</reference>
<dbReference type="PANTHER" id="PTHR12736:SF7">
    <property type="entry name" value="LANC-LIKE PROTEIN 3"/>
    <property type="match status" value="1"/>
</dbReference>
<dbReference type="GO" id="GO:0046872">
    <property type="term" value="F:metal ion binding"/>
    <property type="evidence" value="ECO:0007669"/>
    <property type="project" value="UniProtKB-KW"/>
</dbReference>
<feature type="domain" description="Lantibiotic biosynthesis protein dehydration" evidence="2">
    <location>
        <begin position="91"/>
        <end position="461"/>
    </location>
</feature>
<gene>
    <name evidence="3" type="ORF">CAC02_03865</name>
</gene>
<dbReference type="SMART" id="SM01260">
    <property type="entry name" value="LANC_like"/>
    <property type="match status" value="1"/>
</dbReference>
<name>A0A368UE90_9STRE</name>
<dbReference type="NCBIfam" id="TIGR03897">
    <property type="entry name" value="lanti_2_LanM"/>
    <property type="match status" value="1"/>
</dbReference>
<proteinExistence type="predicted"/>
<dbReference type="PANTHER" id="PTHR12736">
    <property type="entry name" value="LANC-LIKE PROTEIN"/>
    <property type="match status" value="1"/>
</dbReference>
<feature type="binding site" evidence="1">
    <location>
        <position position="786"/>
    </location>
    <ligand>
        <name>Zn(2+)</name>
        <dbReference type="ChEBI" id="CHEBI:29105"/>
    </ligand>
</feature>